<feature type="transmembrane region" description="Helical" evidence="2">
    <location>
        <begin position="255"/>
        <end position="272"/>
    </location>
</feature>
<dbReference type="Pfam" id="PF11309">
    <property type="entry name" value="DUF3112"/>
    <property type="match status" value="1"/>
</dbReference>
<gene>
    <name evidence="3" type="ORF">ASPCAL14434</name>
</gene>
<evidence type="ECO:0008006" key="5">
    <source>
        <dbReference type="Google" id="ProtNLM"/>
    </source>
</evidence>
<organism evidence="3 4">
    <name type="scientific">Aspergillus calidoustus</name>
    <dbReference type="NCBI Taxonomy" id="454130"/>
    <lineage>
        <taxon>Eukaryota</taxon>
        <taxon>Fungi</taxon>
        <taxon>Dikarya</taxon>
        <taxon>Ascomycota</taxon>
        <taxon>Pezizomycotina</taxon>
        <taxon>Eurotiomycetes</taxon>
        <taxon>Eurotiomycetidae</taxon>
        <taxon>Eurotiales</taxon>
        <taxon>Aspergillaceae</taxon>
        <taxon>Aspergillus</taxon>
        <taxon>Aspergillus subgen. Nidulantes</taxon>
    </lineage>
</organism>
<feature type="transmembrane region" description="Helical" evidence="2">
    <location>
        <begin position="94"/>
        <end position="114"/>
    </location>
</feature>
<feature type="transmembrane region" description="Helical" evidence="2">
    <location>
        <begin position="27"/>
        <end position="48"/>
    </location>
</feature>
<dbReference type="InterPro" id="IPR021460">
    <property type="entry name" value="DUF3112"/>
</dbReference>
<feature type="transmembrane region" description="Helical" evidence="2">
    <location>
        <begin position="179"/>
        <end position="199"/>
    </location>
</feature>
<keyword evidence="2" id="KW-0472">Membrane</keyword>
<keyword evidence="2" id="KW-1133">Transmembrane helix</keyword>
<evidence type="ECO:0000313" key="3">
    <source>
        <dbReference type="EMBL" id="CEL11331.1"/>
    </source>
</evidence>
<evidence type="ECO:0000313" key="4">
    <source>
        <dbReference type="Proteomes" id="UP000054771"/>
    </source>
</evidence>
<keyword evidence="2" id="KW-0812">Transmembrane</keyword>
<accession>A0A0U5GHR4</accession>
<dbReference type="OMA" id="FKAGANW"/>
<dbReference type="EMBL" id="CDMC01000024">
    <property type="protein sequence ID" value="CEL11331.1"/>
    <property type="molecule type" value="Genomic_DNA"/>
</dbReference>
<feature type="transmembrane region" description="Helical" evidence="2">
    <location>
        <begin position="211"/>
        <end position="235"/>
    </location>
</feature>
<keyword evidence="4" id="KW-1185">Reference proteome</keyword>
<evidence type="ECO:0000256" key="1">
    <source>
        <dbReference type="SAM" id="MobiDB-lite"/>
    </source>
</evidence>
<feature type="transmembrane region" description="Helical" evidence="2">
    <location>
        <begin position="138"/>
        <end position="159"/>
    </location>
</feature>
<feature type="compositionally biased region" description="Basic and acidic residues" evidence="1">
    <location>
        <begin position="310"/>
        <end position="320"/>
    </location>
</feature>
<evidence type="ECO:0000256" key="2">
    <source>
        <dbReference type="SAM" id="Phobius"/>
    </source>
</evidence>
<proteinExistence type="predicted"/>
<feature type="transmembrane region" description="Helical" evidence="2">
    <location>
        <begin position="60"/>
        <end position="82"/>
    </location>
</feature>
<dbReference type="PANTHER" id="PTHR35184:SF1">
    <property type="entry name" value="INTEGRAL MEMBRANE PROTEIN"/>
    <property type="match status" value="1"/>
</dbReference>
<protein>
    <recommendedName>
        <fullName evidence="5">Integral membrane protein</fullName>
    </recommendedName>
</protein>
<dbReference type="OrthoDB" id="3357002at2759"/>
<dbReference type="Proteomes" id="UP000054771">
    <property type="component" value="Unassembled WGS sequence"/>
</dbReference>
<feature type="region of interest" description="Disordered" evidence="1">
    <location>
        <begin position="286"/>
        <end position="320"/>
    </location>
</feature>
<dbReference type="STRING" id="454130.A0A0U5GHR4"/>
<reference evidence="4" key="1">
    <citation type="journal article" date="2016" name="Genome Announc.">
        <title>Draft genome sequences of fungus Aspergillus calidoustus.</title>
        <authorList>
            <person name="Horn F."/>
            <person name="Linde J."/>
            <person name="Mattern D.J."/>
            <person name="Walther G."/>
            <person name="Guthke R."/>
            <person name="Scherlach K."/>
            <person name="Martin K."/>
            <person name="Brakhage A.A."/>
            <person name="Petzke L."/>
            <person name="Valiante V."/>
        </authorList>
    </citation>
    <scope>NUCLEOTIDE SEQUENCE [LARGE SCALE GENOMIC DNA]</scope>
    <source>
        <strain evidence="4">SF006504</strain>
    </source>
</reference>
<dbReference type="PANTHER" id="PTHR35184">
    <property type="entry name" value="YALI0C10208P"/>
    <property type="match status" value="1"/>
</dbReference>
<dbReference type="AlphaFoldDB" id="A0A0U5GHR4"/>
<sequence length="320" mass="35580">MLSSLQKRGGPYPSTTAGLGGLPSNDIDTPICAVFLILYICFAVVNMTILQKNNRRNHKFLLSGMLFGFCMARITTLTLRIVWANRQHNVRVAIAANIFVNAGILLIYIINVILSQRILRAKQPQIGWHPIPRIGTKVLYYLIPGALVMVITATVVQVYTQNPDVRSSCRDVQLAAMTYLLIFTCVPLLHIAAAVFLPRRTDEETFGEGSMMAKIIIVTLSSCMCILVAGFKAGANWSAPRQLSNPAWYHSKSCFYVFNFMLEILILCLLTFSRIDKRFHIPNGSTKHGDYSRTQSEASDVTMAGPEPQTEPKAEPKAQP</sequence>
<name>A0A0U5GHR4_ASPCI</name>